<evidence type="ECO:0000313" key="1">
    <source>
        <dbReference type="EMBL" id="TNN51923.1"/>
    </source>
</evidence>
<sequence>MDQDIVEYEGKDQRDDRSALLISGCRSRRDLGNFKFGKRKETESPAEALSARDTTRRVIRGPWSSIKHEEDNAASCHWRVGQPSDGEDPRRRLALDVELKELEELSVKITD</sequence>
<reference evidence="1 2" key="1">
    <citation type="submission" date="2019-03" db="EMBL/GenBank/DDBJ databases">
        <title>First draft genome of Liparis tanakae, snailfish: a comprehensive survey of snailfish specific genes.</title>
        <authorList>
            <person name="Kim W."/>
            <person name="Song I."/>
            <person name="Jeong J.-H."/>
            <person name="Kim D."/>
            <person name="Kim S."/>
            <person name="Ryu S."/>
            <person name="Song J.Y."/>
            <person name="Lee S.K."/>
        </authorList>
    </citation>
    <scope>NUCLEOTIDE SEQUENCE [LARGE SCALE GENOMIC DNA]</scope>
    <source>
        <tissue evidence="1">Muscle</tissue>
    </source>
</reference>
<keyword evidence="2" id="KW-1185">Reference proteome</keyword>
<dbReference type="Proteomes" id="UP000314294">
    <property type="component" value="Unassembled WGS sequence"/>
</dbReference>
<organism evidence="1 2">
    <name type="scientific">Liparis tanakae</name>
    <name type="common">Tanaka's snailfish</name>
    <dbReference type="NCBI Taxonomy" id="230148"/>
    <lineage>
        <taxon>Eukaryota</taxon>
        <taxon>Metazoa</taxon>
        <taxon>Chordata</taxon>
        <taxon>Craniata</taxon>
        <taxon>Vertebrata</taxon>
        <taxon>Euteleostomi</taxon>
        <taxon>Actinopterygii</taxon>
        <taxon>Neopterygii</taxon>
        <taxon>Teleostei</taxon>
        <taxon>Neoteleostei</taxon>
        <taxon>Acanthomorphata</taxon>
        <taxon>Eupercaria</taxon>
        <taxon>Perciformes</taxon>
        <taxon>Cottioidei</taxon>
        <taxon>Cottales</taxon>
        <taxon>Liparidae</taxon>
        <taxon>Liparis</taxon>
    </lineage>
</organism>
<dbReference type="EMBL" id="SRLO01000566">
    <property type="protein sequence ID" value="TNN51923.1"/>
    <property type="molecule type" value="Genomic_DNA"/>
</dbReference>
<accession>A0A4Z2GG99</accession>
<name>A0A4Z2GG99_9TELE</name>
<gene>
    <name evidence="1" type="ORF">EYF80_037894</name>
</gene>
<evidence type="ECO:0000313" key="2">
    <source>
        <dbReference type="Proteomes" id="UP000314294"/>
    </source>
</evidence>
<protein>
    <submittedName>
        <fullName evidence="1">Uncharacterized protein</fullName>
    </submittedName>
</protein>
<dbReference type="AlphaFoldDB" id="A0A4Z2GG99"/>
<comment type="caution">
    <text evidence="1">The sequence shown here is derived from an EMBL/GenBank/DDBJ whole genome shotgun (WGS) entry which is preliminary data.</text>
</comment>
<proteinExistence type="predicted"/>